<accession>A0A9P4NZQ6</accession>
<proteinExistence type="predicted"/>
<evidence type="ECO:0000256" key="1">
    <source>
        <dbReference type="SAM" id="SignalP"/>
    </source>
</evidence>
<protein>
    <recommendedName>
        <fullName evidence="4">GIY-YIG domain-containing protein</fullName>
    </recommendedName>
</protein>
<keyword evidence="3" id="KW-1185">Reference proteome</keyword>
<evidence type="ECO:0000313" key="2">
    <source>
        <dbReference type="EMBL" id="KAF2434716.1"/>
    </source>
</evidence>
<dbReference type="OrthoDB" id="3942339at2759"/>
<evidence type="ECO:0008006" key="4">
    <source>
        <dbReference type="Google" id="ProtNLM"/>
    </source>
</evidence>
<feature type="signal peptide" evidence="1">
    <location>
        <begin position="1"/>
        <end position="24"/>
    </location>
</feature>
<feature type="chain" id="PRO_5040436928" description="GIY-YIG domain-containing protein" evidence="1">
    <location>
        <begin position="25"/>
        <end position="288"/>
    </location>
</feature>
<comment type="caution">
    <text evidence="2">The sequence shown here is derived from an EMBL/GenBank/DDBJ whole genome shotgun (WGS) entry which is preliminary data.</text>
</comment>
<dbReference type="AlphaFoldDB" id="A0A9P4NZQ6"/>
<sequence>MEAPTNPLIDFLVGVVWLLLQTDPSIIPEYSIVFNSSEVLDQFFVTITDMEVTPGLYDVLCATTAPTLDFFKDLPSPRSYHWGVYIIVMEKLYCGSATSARGIKKRFTQYESSMALPSNVQKSLDEGYSTTHKGVLLRIPLPDPVNTPEYRMLILALEALFSFVFWTMVDKPSNYGLLHMRGWGHMDYEGLCTHTCPYEGHGLVGLPLTTEQRVVKAVRQKEHVKEYDRFRHHQLWVNDREKYNETRRKAYWKIVSTTEGRSRLNQARMTYYYKAKADDVEEKSGLRG</sequence>
<evidence type="ECO:0000313" key="3">
    <source>
        <dbReference type="Proteomes" id="UP000800235"/>
    </source>
</evidence>
<reference evidence="2" key="1">
    <citation type="journal article" date="2020" name="Stud. Mycol.">
        <title>101 Dothideomycetes genomes: a test case for predicting lifestyles and emergence of pathogens.</title>
        <authorList>
            <person name="Haridas S."/>
            <person name="Albert R."/>
            <person name="Binder M."/>
            <person name="Bloem J."/>
            <person name="Labutti K."/>
            <person name="Salamov A."/>
            <person name="Andreopoulos B."/>
            <person name="Baker S."/>
            <person name="Barry K."/>
            <person name="Bills G."/>
            <person name="Bluhm B."/>
            <person name="Cannon C."/>
            <person name="Castanera R."/>
            <person name="Culley D."/>
            <person name="Daum C."/>
            <person name="Ezra D."/>
            <person name="Gonzalez J."/>
            <person name="Henrissat B."/>
            <person name="Kuo A."/>
            <person name="Liang C."/>
            <person name="Lipzen A."/>
            <person name="Lutzoni F."/>
            <person name="Magnuson J."/>
            <person name="Mondo S."/>
            <person name="Nolan M."/>
            <person name="Ohm R."/>
            <person name="Pangilinan J."/>
            <person name="Park H.-J."/>
            <person name="Ramirez L."/>
            <person name="Alfaro M."/>
            <person name="Sun H."/>
            <person name="Tritt A."/>
            <person name="Yoshinaga Y."/>
            <person name="Zwiers L.-H."/>
            <person name="Turgeon B."/>
            <person name="Goodwin S."/>
            <person name="Spatafora J."/>
            <person name="Crous P."/>
            <person name="Grigoriev I."/>
        </authorList>
    </citation>
    <scope>NUCLEOTIDE SEQUENCE</scope>
    <source>
        <strain evidence="2">CBS 130266</strain>
    </source>
</reference>
<dbReference type="EMBL" id="MU007015">
    <property type="protein sequence ID" value="KAF2434716.1"/>
    <property type="molecule type" value="Genomic_DNA"/>
</dbReference>
<gene>
    <name evidence="2" type="ORF">EJ08DRAFT_730425</name>
</gene>
<name>A0A9P4NZQ6_9PEZI</name>
<organism evidence="2 3">
    <name type="scientific">Tothia fuscella</name>
    <dbReference type="NCBI Taxonomy" id="1048955"/>
    <lineage>
        <taxon>Eukaryota</taxon>
        <taxon>Fungi</taxon>
        <taxon>Dikarya</taxon>
        <taxon>Ascomycota</taxon>
        <taxon>Pezizomycotina</taxon>
        <taxon>Dothideomycetes</taxon>
        <taxon>Pleosporomycetidae</taxon>
        <taxon>Venturiales</taxon>
        <taxon>Cylindrosympodiaceae</taxon>
        <taxon>Tothia</taxon>
    </lineage>
</organism>
<dbReference type="Proteomes" id="UP000800235">
    <property type="component" value="Unassembled WGS sequence"/>
</dbReference>
<keyword evidence="1" id="KW-0732">Signal</keyword>